<dbReference type="SMART" id="SM00226">
    <property type="entry name" value="LMWPc"/>
    <property type="match status" value="1"/>
</dbReference>
<dbReference type="EMBL" id="JBGBPQ010000022">
    <property type="protein sequence ID" value="KAL1503383.1"/>
    <property type="molecule type" value="Genomic_DNA"/>
</dbReference>
<dbReference type="Pfam" id="PF01451">
    <property type="entry name" value="LMWPc"/>
    <property type="match status" value="1"/>
</dbReference>
<comment type="caution">
    <text evidence="3">The sequence shown here is derived from an EMBL/GenBank/DDBJ whole genome shotgun (WGS) entry which is preliminary data.</text>
</comment>
<dbReference type="Proteomes" id="UP001515480">
    <property type="component" value="Unassembled WGS sequence"/>
</dbReference>
<dbReference type="PANTHER" id="PTHR43428">
    <property type="entry name" value="ARSENATE REDUCTASE"/>
    <property type="match status" value="1"/>
</dbReference>
<organism evidence="3 4">
    <name type="scientific">Prymnesium parvum</name>
    <name type="common">Toxic golden alga</name>
    <dbReference type="NCBI Taxonomy" id="97485"/>
    <lineage>
        <taxon>Eukaryota</taxon>
        <taxon>Haptista</taxon>
        <taxon>Haptophyta</taxon>
        <taxon>Prymnesiophyceae</taxon>
        <taxon>Prymnesiales</taxon>
        <taxon>Prymnesiaceae</taxon>
        <taxon>Prymnesium</taxon>
    </lineage>
</organism>
<evidence type="ECO:0000259" key="2">
    <source>
        <dbReference type="SMART" id="SM00226"/>
    </source>
</evidence>
<accession>A0AB34IQ34</accession>
<sequence length="150" mass="16545">MAALYGKTFRHNVMFLCNHNSCRSQMADGWLRALRADRSVGVASAGIVGGTSVKEGAIKVMGEVGIDIAGFTSDAVADYSPEDFDIVISCCGCGAKLDSDDKIEWTRRRVFQDWNLDDPPAIDPGDFSEYRRVRDELKAKVEELLMSCEN</sequence>
<evidence type="ECO:0000313" key="3">
    <source>
        <dbReference type="EMBL" id="KAL1503383.1"/>
    </source>
</evidence>
<dbReference type="GO" id="GO:0046685">
    <property type="term" value="P:response to arsenic-containing substance"/>
    <property type="evidence" value="ECO:0007669"/>
    <property type="project" value="UniProtKB-KW"/>
</dbReference>
<dbReference type="InterPro" id="IPR036196">
    <property type="entry name" value="Ptyr_pPase_sf"/>
</dbReference>
<reference evidence="3 4" key="1">
    <citation type="journal article" date="2024" name="Science">
        <title>Giant polyketide synthase enzymes in the biosynthesis of giant marine polyether toxins.</title>
        <authorList>
            <person name="Fallon T.R."/>
            <person name="Shende V.V."/>
            <person name="Wierzbicki I.H."/>
            <person name="Pendleton A.L."/>
            <person name="Watervoot N.F."/>
            <person name="Auber R.P."/>
            <person name="Gonzalez D.J."/>
            <person name="Wisecaver J.H."/>
            <person name="Moore B.S."/>
        </authorList>
    </citation>
    <scope>NUCLEOTIDE SEQUENCE [LARGE SCALE GENOMIC DNA]</scope>
    <source>
        <strain evidence="3 4">12B1</strain>
    </source>
</reference>
<keyword evidence="4" id="KW-1185">Reference proteome</keyword>
<feature type="domain" description="Phosphotyrosine protein phosphatase I" evidence="2">
    <location>
        <begin position="11"/>
        <end position="147"/>
    </location>
</feature>
<dbReference type="InterPro" id="IPR023485">
    <property type="entry name" value="Ptyr_pPase"/>
</dbReference>
<proteinExistence type="predicted"/>
<dbReference type="AlphaFoldDB" id="A0AB34IQ34"/>
<gene>
    <name evidence="3" type="ORF">AB1Y20_011434</name>
</gene>
<evidence type="ECO:0000313" key="4">
    <source>
        <dbReference type="Proteomes" id="UP001515480"/>
    </source>
</evidence>
<evidence type="ECO:0000256" key="1">
    <source>
        <dbReference type="ARBA" id="ARBA00022849"/>
    </source>
</evidence>
<keyword evidence="1" id="KW-0059">Arsenical resistance</keyword>
<dbReference type="Gene3D" id="3.40.50.2300">
    <property type="match status" value="1"/>
</dbReference>
<name>A0AB34IQ34_PRYPA</name>
<protein>
    <recommendedName>
        <fullName evidence="2">Phosphotyrosine protein phosphatase I domain-containing protein</fullName>
    </recommendedName>
</protein>
<dbReference type="SUPFAM" id="SSF52788">
    <property type="entry name" value="Phosphotyrosine protein phosphatases I"/>
    <property type="match status" value="1"/>
</dbReference>
<dbReference type="PANTHER" id="PTHR43428:SF1">
    <property type="entry name" value="ARSENATE REDUCTASE"/>
    <property type="match status" value="1"/>
</dbReference>